<dbReference type="eggNOG" id="KOG1575">
    <property type="taxonomic scope" value="Eukaryota"/>
</dbReference>
<reference evidence="4 5" key="1">
    <citation type="submission" date="2015-12" db="EMBL/GenBank/DDBJ databases">
        <title>Draft genome sequence of Moniliophthora roreri, the causal agent of frosty pod rot of cacao.</title>
        <authorList>
            <person name="Aime M.C."/>
            <person name="Diaz-Valderrama J.R."/>
            <person name="Kijpornyongpan T."/>
            <person name="Phillips-Mora W."/>
        </authorList>
    </citation>
    <scope>NUCLEOTIDE SEQUENCE [LARGE SCALE GENOMIC DNA]</scope>
    <source>
        <strain evidence="4 5">MCA 2952</strain>
    </source>
</reference>
<dbReference type="Proteomes" id="UP000054988">
    <property type="component" value="Unassembled WGS sequence"/>
</dbReference>
<keyword evidence="2" id="KW-0812">Transmembrane</keyword>
<keyword evidence="1" id="KW-0560">Oxidoreductase</keyword>
<keyword evidence="2" id="KW-0472">Membrane</keyword>
<dbReference type="PANTHER" id="PTHR43625:SF40">
    <property type="entry name" value="ALDO-KETO REDUCTASE YAKC [NADP(+)]"/>
    <property type="match status" value="1"/>
</dbReference>
<dbReference type="InterPro" id="IPR036812">
    <property type="entry name" value="NAD(P)_OxRdtase_dom_sf"/>
</dbReference>
<keyword evidence="2" id="KW-1133">Transmembrane helix</keyword>
<accession>A0A0W0FJR9</accession>
<protein>
    <recommendedName>
        <fullName evidence="3">NADP-dependent oxidoreductase domain-containing protein</fullName>
    </recommendedName>
</protein>
<organism evidence="4 5">
    <name type="scientific">Moniliophthora roreri</name>
    <name type="common">Frosty pod rot fungus</name>
    <name type="synonym">Monilia roreri</name>
    <dbReference type="NCBI Taxonomy" id="221103"/>
    <lineage>
        <taxon>Eukaryota</taxon>
        <taxon>Fungi</taxon>
        <taxon>Dikarya</taxon>
        <taxon>Basidiomycota</taxon>
        <taxon>Agaricomycotina</taxon>
        <taxon>Agaricomycetes</taxon>
        <taxon>Agaricomycetidae</taxon>
        <taxon>Agaricales</taxon>
        <taxon>Marasmiineae</taxon>
        <taxon>Marasmiaceae</taxon>
        <taxon>Moniliophthora</taxon>
    </lineage>
</organism>
<dbReference type="EMBL" id="LATX01001892">
    <property type="protein sequence ID" value="KTB36602.1"/>
    <property type="molecule type" value="Genomic_DNA"/>
</dbReference>
<dbReference type="GO" id="GO:0005737">
    <property type="term" value="C:cytoplasm"/>
    <property type="evidence" value="ECO:0007669"/>
    <property type="project" value="TreeGrafter"/>
</dbReference>
<sequence>MTVNAMKKIPLRAISKNGPQVGAIGLGTMAILAIGAWYGKTDENEAFKALTYALDRGINFWDTADIYGTSEETIGRWFKQTGRRSEVFLATKFGAFDPAGPPQSGPTSKPSHIIKSVKFSLEKLQTDYIDLYYQHRVDAKVPIEVVMETLWPFVEQGKIKYLGLSECSIDTLRRAKAVKGVGEKLIAIQMEYSPFTLDIEQNGLAAAAEELGVSVIAYSPLARGLVTGRFRSRDDFEPNDLRLTLPRWSEENFPRNLAIVDKFKEIADQHGATTSQIALAWILAEHPTWIPIPGSRSIERVEENGHSAELILPLEAIRTIRTLVNNAEVAGTRNRTVAWIAAGVEGNCIKLEEWKGEENM</sequence>
<evidence type="ECO:0000313" key="4">
    <source>
        <dbReference type="EMBL" id="KTB36602.1"/>
    </source>
</evidence>
<evidence type="ECO:0000313" key="5">
    <source>
        <dbReference type="Proteomes" id="UP000054988"/>
    </source>
</evidence>
<evidence type="ECO:0000259" key="3">
    <source>
        <dbReference type="Pfam" id="PF00248"/>
    </source>
</evidence>
<dbReference type="PANTHER" id="PTHR43625">
    <property type="entry name" value="AFLATOXIN B1 ALDEHYDE REDUCTASE"/>
    <property type="match status" value="1"/>
</dbReference>
<dbReference type="GO" id="GO:0016491">
    <property type="term" value="F:oxidoreductase activity"/>
    <property type="evidence" value="ECO:0007669"/>
    <property type="project" value="UniProtKB-KW"/>
</dbReference>
<proteinExistence type="predicted"/>
<dbReference type="InterPro" id="IPR020471">
    <property type="entry name" value="AKR"/>
</dbReference>
<feature type="domain" description="NADP-dependent oxidoreductase" evidence="3">
    <location>
        <begin position="24"/>
        <end position="323"/>
    </location>
</feature>
<evidence type="ECO:0000256" key="1">
    <source>
        <dbReference type="ARBA" id="ARBA00023002"/>
    </source>
</evidence>
<dbReference type="PRINTS" id="PR00069">
    <property type="entry name" value="ALDKETRDTASE"/>
</dbReference>
<gene>
    <name evidence="4" type="ORF">WG66_10813</name>
</gene>
<dbReference type="AlphaFoldDB" id="A0A0W0FJR9"/>
<feature type="transmembrane region" description="Helical" evidence="2">
    <location>
        <begin position="21"/>
        <end position="39"/>
    </location>
</feature>
<name>A0A0W0FJR9_MONRR</name>
<dbReference type="InterPro" id="IPR050791">
    <property type="entry name" value="Aldo-Keto_reductase"/>
</dbReference>
<dbReference type="Gene3D" id="3.20.20.100">
    <property type="entry name" value="NADP-dependent oxidoreductase domain"/>
    <property type="match status" value="1"/>
</dbReference>
<dbReference type="SUPFAM" id="SSF51430">
    <property type="entry name" value="NAD(P)-linked oxidoreductase"/>
    <property type="match status" value="1"/>
</dbReference>
<dbReference type="Pfam" id="PF00248">
    <property type="entry name" value="Aldo_ket_red"/>
    <property type="match status" value="1"/>
</dbReference>
<evidence type="ECO:0000256" key="2">
    <source>
        <dbReference type="SAM" id="Phobius"/>
    </source>
</evidence>
<comment type="caution">
    <text evidence="4">The sequence shown here is derived from an EMBL/GenBank/DDBJ whole genome shotgun (WGS) entry which is preliminary data.</text>
</comment>
<dbReference type="InterPro" id="IPR023210">
    <property type="entry name" value="NADP_OxRdtase_dom"/>
</dbReference>